<organism evidence="10 11">
    <name type="scientific">Bursaphelenchus okinawaensis</name>
    <dbReference type="NCBI Taxonomy" id="465554"/>
    <lineage>
        <taxon>Eukaryota</taxon>
        <taxon>Metazoa</taxon>
        <taxon>Ecdysozoa</taxon>
        <taxon>Nematoda</taxon>
        <taxon>Chromadorea</taxon>
        <taxon>Rhabditida</taxon>
        <taxon>Tylenchina</taxon>
        <taxon>Tylenchomorpha</taxon>
        <taxon>Aphelenchoidea</taxon>
        <taxon>Aphelenchoididae</taxon>
        <taxon>Bursaphelenchus</taxon>
    </lineage>
</organism>
<feature type="transmembrane region" description="Helical" evidence="8">
    <location>
        <begin position="697"/>
        <end position="717"/>
    </location>
</feature>
<sequence length="1347" mass="151463">MLTLIEPPGKKRGHSRANNRSGQHLLNFGAPNDDDFEEEFETVHSEPFVANSWIEEKLVGGTSSADFSTKWKRDFSQRPTFCDADLSLQQILRGNAKGNVIALYARCLVQKLLFNLGEFAQSHSLLVILTVFSVFSICSIGLQYVRIETDIVKLWVSEGGRLNEELKFFERVQDRYANLSWTEYDEQHFVRESNDPLLKQIKEDEIKTSDYQVLIQTVDQPGQNLLTKNGLKTHVDLLNTIVNLQVTHLGVNWTLSDICFKPGALDINEDSVAYQMKPVLERLIPCIWITPIDCFFEGSQPIGPNPPIRMDDMFLAPLLKLAVPELQDETTWGNINPELVVRRLKDTFDLGTMANFFSRTGIGKGYLDRPCIDPLDQACPEKAPNFYKTCTPMKMLQLYLKDQNKTLEQELEPFKEATVSASDSSLGIGDIFGIFMAQPEKKKTENMTDAELCNENRAAFLKWIQADQSRAKRILGEQNLPKEPDYGQIMRKGCNGFARGVMNWPVDMILGKAEDDGNNFQAEALQSVILVASATEVYKRFSGKDKIDQLRYLNESSGLLRNATGEWSPLLAKDVVTAWQRAFTDTIYNHPLNFKVVNGSTDKVEHRVVHPLAATSISDMLAEFCDFNYGVIVIGYVLMLLYALYSQIRRESCCLLAAESAVGLAFAGVLTVTFASVAGLGLVTWFGVEFNAATTQIVPFLTLGIGVDNMFMLLHNYHRVFADVKKNELGLLLKETGMSILMTSSNNILSFLTGTILPIPALRSFCTQSSVLLFFNLIAILTVYPAIIAIDIRRRKSGRRDVCCCLQSSNSAEQDMYDDPPYGYDLTGGVPTVLTTKSHYHGLISVGKGDDEEAEEIQPWSLRAFLRNYYVPFLSNNCVKFGIIVLCASLFVAGVAGINRSTMGLELGDVLPENTAPAAFLKARDSYFSFYPMNVIIRGENVDFAEKQTQIEQLRNEIAKSQYVVKLENGEPSERYWLGMFRQWLRGLQQKLDEAREQGILKDFDKNNATKSPELKIAYSLACSYGKHYDCSRVDRIRLIDDSDTINTEGFYNYLYGWHEYEQMFYTVSQASFYPPLRKLKQGPNNNRYRYFVPPAPKPVYSQIPFYLNGLKDTTTIVNMIKEIRAISDNYTHSGLPNHPSGIAFTFWEQYLDLNYNLVKAITIISIAVFIVVSILLFNPWAAFCIVIILFLMTVELAGFLGFYNIKLNPVSAVSLITAVGIGVEFTAHVVFAFLTSLGTRNERMASAIDQVFVPVIHGALSTLLGILMLGFSEFEFVVKYFFLVMNALIILGLINGLMLLPVLLSIIGPACELTPRDFSNRLPVPPPLERRGNQSSNRHGILRVTS</sequence>
<keyword evidence="4 8" id="KW-1133">Transmembrane helix</keyword>
<dbReference type="PROSITE" id="PS50156">
    <property type="entry name" value="SSD"/>
    <property type="match status" value="1"/>
</dbReference>
<dbReference type="InterPro" id="IPR000731">
    <property type="entry name" value="SSD"/>
</dbReference>
<dbReference type="Gene3D" id="1.20.1640.10">
    <property type="entry name" value="Multidrug efflux transporter AcrB transmembrane domain"/>
    <property type="match status" value="2"/>
</dbReference>
<evidence type="ECO:0000256" key="8">
    <source>
        <dbReference type="SAM" id="Phobius"/>
    </source>
</evidence>
<dbReference type="GO" id="GO:0018996">
    <property type="term" value="P:molting cycle, collagen and cuticulin-based cuticle"/>
    <property type="evidence" value="ECO:0007669"/>
    <property type="project" value="UniProtKB-ARBA"/>
</dbReference>
<dbReference type="OrthoDB" id="5873834at2759"/>
<name>A0A811K0N5_9BILA</name>
<feature type="transmembrane region" description="Helical" evidence="8">
    <location>
        <begin position="627"/>
        <end position="645"/>
    </location>
</feature>
<accession>A0A811K0N5</accession>
<evidence type="ECO:0000256" key="2">
    <source>
        <dbReference type="ARBA" id="ARBA00005585"/>
    </source>
</evidence>
<dbReference type="PANTHER" id="PTHR46022">
    <property type="entry name" value="PROTEIN PATCHED"/>
    <property type="match status" value="1"/>
</dbReference>
<keyword evidence="6" id="KW-0325">Glycoprotein</keyword>
<dbReference type="SUPFAM" id="SSF82866">
    <property type="entry name" value="Multidrug efflux transporter AcrB transmembrane domain"/>
    <property type="match status" value="2"/>
</dbReference>
<gene>
    <name evidence="10" type="ORF">BOKJ2_LOCUS2481</name>
</gene>
<dbReference type="Proteomes" id="UP000783686">
    <property type="component" value="Unassembled WGS sequence"/>
</dbReference>
<keyword evidence="3 8" id="KW-0812">Transmembrane</keyword>
<feature type="transmembrane region" description="Helical" evidence="8">
    <location>
        <begin position="1284"/>
        <end position="1308"/>
    </location>
</feature>
<dbReference type="InterPro" id="IPR053958">
    <property type="entry name" value="HMGCR/SNAP/NPC1-like_SSD"/>
</dbReference>
<dbReference type="FunFam" id="1.20.1640.10:FF:000031">
    <property type="entry name" value="PaTChed family"/>
    <property type="match status" value="1"/>
</dbReference>
<feature type="domain" description="SSD" evidence="9">
    <location>
        <begin position="628"/>
        <end position="790"/>
    </location>
</feature>
<feature type="transmembrane region" description="Helical" evidence="8">
    <location>
        <begin position="1252"/>
        <end position="1272"/>
    </location>
</feature>
<proteinExistence type="inferred from homology"/>
<protein>
    <recommendedName>
        <fullName evidence="9">SSD domain-containing protein</fullName>
    </recommendedName>
</protein>
<dbReference type="EMBL" id="CAJFDH010000002">
    <property type="protein sequence ID" value="CAD5209040.1"/>
    <property type="molecule type" value="Genomic_DNA"/>
</dbReference>
<feature type="transmembrane region" description="Helical" evidence="8">
    <location>
        <begin position="1158"/>
        <end position="1175"/>
    </location>
</feature>
<evidence type="ECO:0000259" key="9">
    <source>
        <dbReference type="PROSITE" id="PS50156"/>
    </source>
</evidence>
<comment type="similarity">
    <text evidence="2">Belongs to the patched family.</text>
</comment>
<feature type="region of interest" description="Disordered" evidence="7">
    <location>
        <begin position="1"/>
        <end position="24"/>
    </location>
</feature>
<reference evidence="10" key="1">
    <citation type="submission" date="2020-09" db="EMBL/GenBank/DDBJ databases">
        <authorList>
            <person name="Kikuchi T."/>
        </authorList>
    </citation>
    <scope>NUCLEOTIDE SEQUENCE</scope>
    <source>
        <strain evidence="10">SH1</strain>
    </source>
</reference>
<feature type="transmembrane region" description="Helical" evidence="8">
    <location>
        <begin position="1181"/>
        <end position="1204"/>
    </location>
</feature>
<dbReference type="Proteomes" id="UP000614601">
    <property type="component" value="Unassembled WGS sequence"/>
</dbReference>
<feature type="transmembrane region" description="Helical" evidence="8">
    <location>
        <begin position="771"/>
        <end position="790"/>
    </location>
</feature>
<dbReference type="PANTHER" id="PTHR46022:SF1">
    <property type="entry name" value="PROTEIN PATCHED"/>
    <property type="match status" value="1"/>
</dbReference>
<evidence type="ECO:0000256" key="5">
    <source>
        <dbReference type="ARBA" id="ARBA00023136"/>
    </source>
</evidence>
<evidence type="ECO:0000313" key="10">
    <source>
        <dbReference type="EMBL" id="CAD5209040.1"/>
    </source>
</evidence>
<dbReference type="GO" id="GO:0008158">
    <property type="term" value="F:hedgehog receptor activity"/>
    <property type="evidence" value="ECO:0007669"/>
    <property type="project" value="TreeGrafter"/>
</dbReference>
<dbReference type="GO" id="GO:0097108">
    <property type="term" value="F:hedgehog family protein binding"/>
    <property type="evidence" value="ECO:0007669"/>
    <property type="project" value="TreeGrafter"/>
</dbReference>
<dbReference type="EMBL" id="CAJFCW020000002">
    <property type="protein sequence ID" value="CAG9088322.1"/>
    <property type="molecule type" value="Genomic_DNA"/>
</dbReference>
<keyword evidence="11" id="KW-1185">Reference proteome</keyword>
<comment type="caution">
    <text evidence="10">The sequence shown here is derived from an EMBL/GenBank/DDBJ whole genome shotgun (WGS) entry which is preliminary data.</text>
</comment>
<dbReference type="Pfam" id="PF12349">
    <property type="entry name" value="Sterol-sensing"/>
    <property type="match status" value="1"/>
</dbReference>
<dbReference type="GO" id="GO:0005886">
    <property type="term" value="C:plasma membrane"/>
    <property type="evidence" value="ECO:0007669"/>
    <property type="project" value="TreeGrafter"/>
</dbReference>
<evidence type="ECO:0000256" key="6">
    <source>
        <dbReference type="ARBA" id="ARBA00023180"/>
    </source>
</evidence>
<dbReference type="GO" id="GO:0005119">
    <property type="term" value="F:smoothened binding"/>
    <property type="evidence" value="ECO:0007669"/>
    <property type="project" value="TreeGrafter"/>
</dbReference>
<keyword evidence="5 8" id="KW-0472">Membrane</keyword>
<evidence type="ECO:0000256" key="4">
    <source>
        <dbReference type="ARBA" id="ARBA00022989"/>
    </source>
</evidence>
<evidence type="ECO:0000256" key="3">
    <source>
        <dbReference type="ARBA" id="ARBA00022692"/>
    </source>
</evidence>
<feature type="transmembrane region" description="Helical" evidence="8">
    <location>
        <begin position="738"/>
        <end position="759"/>
    </location>
</feature>
<evidence type="ECO:0000313" key="11">
    <source>
        <dbReference type="Proteomes" id="UP000614601"/>
    </source>
</evidence>
<dbReference type="GO" id="GO:0045879">
    <property type="term" value="P:negative regulation of smoothened signaling pathway"/>
    <property type="evidence" value="ECO:0007669"/>
    <property type="project" value="TreeGrafter"/>
</dbReference>
<evidence type="ECO:0000256" key="7">
    <source>
        <dbReference type="SAM" id="MobiDB-lite"/>
    </source>
</evidence>
<evidence type="ECO:0000256" key="1">
    <source>
        <dbReference type="ARBA" id="ARBA00004141"/>
    </source>
</evidence>
<comment type="subcellular location">
    <subcellularLocation>
        <location evidence="1">Membrane</location>
        <topology evidence="1">Multi-pass membrane protein</topology>
    </subcellularLocation>
</comment>
<feature type="transmembrane region" description="Helical" evidence="8">
    <location>
        <begin position="657"/>
        <end position="685"/>
    </location>
</feature>
<feature type="transmembrane region" description="Helical" evidence="8">
    <location>
        <begin position="1211"/>
        <end position="1232"/>
    </location>
</feature>